<evidence type="ECO:0008006" key="4">
    <source>
        <dbReference type="Google" id="ProtNLM"/>
    </source>
</evidence>
<organism evidence="2 3">
    <name type="scientific">Gemmatirosa kalamazoonensis</name>
    <dbReference type="NCBI Taxonomy" id="861299"/>
    <lineage>
        <taxon>Bacteria</taxon>
        <taxon>Pseudomonadati</taxon>
        <taxon>Gemmatimonadota</taxon>
        <taxon>Gemmatimonadia</taxon>
        <taxon>Gemmatimonadales</taxon>
        <taxon>Gemmatimonadaceae</taxon>
        <taxon>Gemmatirosa</taxon>
    </lineage>
</organism>
<dbReference type="Gene3D" id="2.60.120.560">
    <property type="entry name" value="Exo-inulinase, domain 1"/>
    <property type="match status" value="1"/>
</dbReference>
<dbReference type="KEGG" id="gba:J421_4886"/>
<feature type="signal peptide" evidence="1">
    <location>
        <begin position="1"/>
        <end position="21"/>
    </location>
</feature>
<gene>
    <name evidence="2" type="ORF">J421_4886</name>
</gene>
<sequence>MRIAHRCLAAAFTLAAAIARAQTPENLDLTTVGKDPRWKTPAGRATRVVDIKGKRALAVDSAPGYDVIWLDGFEFTNGVIELDVLGRSQPVQGSFLGVAFHVVDDTTHEAVYFRPFNFRATDSTRHAHAVQYVSHPKFPWQPLRTGQPGKYEKPIVPEPDGDAWFHVRVVVQRPKVSVYVDDQPAPSLVVDELTDRTGGSVGVWIGEGSPGYFANLRVTRTR</sequence>
<evidence type="ECO:0000256" key="1">
    <source>
        <dbReference type="SAM" id="SignalP"/>
    </source>
</evidence>
<dbReference type="RefSeq" id="WP_025413763.1">
    <property type="nucleotide sequence ID" value="NZ_CP007129.1"/>
</dbReference>
<dbReference type="HOGENOM" id="CLU_094527_0_0_0"/>
<keyword evidence="3" id="KW-1185">Reference proteome</keyword>
<dbReference type="PATRIC" id="fig|861299.3.peg.4940"/>
<name>W0RNV7_9BACT</name>
<evidence type="ECO:0000313" key="3">
    <source>
        <dbReference type="Proteomes" id="UP000019151"/>
    </source>
</evidence>
<keyword evidence="1" id="KW-0732">Signal</keyword>
<dbReference type="EMBL" id="CP007129">
    <property type="protein sequence ID" value="AHG92421.1"/>
    <property type="molecule type" value="Genomic_DNA"/>
</dbReference>
<keyword evidence="2" id="KW-0614">Plasmid</keyword>
<protein>
    <recommendedName>
        <fullName evidence="4">3-keto-disaccharide hydrolase domain-containing protein</fullName>
    </recommendedName>
</protein>
<dbReference type="Proteomes" id="UP000019151">
    <property type="component" value="Plasmid 1"/>
</dbReference>
<dbReference type="InParanoid" id="W0RNV7"/>
<dbReference type="OrthoDB" id="118532at2"/>
<geneLocation type="plasmid" evidence="2 3">
    <name>1</name>
</geneLocation>
<feature type="chain" id="PRO_5004794375" description="3-keto-disaccharide hydrolase domain-containing protein" evidence="1">
    <location>
        <begin position="22"/>
        <end position="222"/>
    </location>
</feature>
<dbReference type="AlphaFoldDB" id="W0RNV7"/>
<accession>W0RNV7</accession>
<evidence type="ECO:0000313" key="2">
    <source>
        <dbReference type="EMBL" id="AHG92421.1"/>
    </source>
</evidence>
<reference evidence="2 3" key="1">
    <citation type="journal article" date="2014" name="Genome Announc.">
        <title>Genome Sequence and Methylome of Soil Bacterium Gemmatirosa kalamazoonensis KBS708T, a Member of the Rarely Cultivated Gemmatimonadetes Phylum.</title>
        <authorList>
            <person name="Debruyn J.M."/>
            <person name="Radosevich M."/>
            <person name="Wommack K.E."/>
            <person name="Polson S.W."/>
            <person name="Hauser L.J."/>
            <person name="Fawaz M.N."/>
            <person name="Korlach J."/>
            <person name="Tsai Y.C."/>
        </authorList>
    </citation>
    <scope>NUCLEOTIDE SEQUENCE [LARGE SCALE GENOMIC DNA]</scope>
    <source>
        <strain evidence="2 3">KBS708</strain>
        <plasmid evidence="3">Plasmid 1</plasmid>
    </source>
</reference>
<proteinExistence type="predicted"/>